<comment type="subunit">
    <text evidence="4">The complex is composed of two ATP-binding proteins (PstB), two transmembrane proteins (PstC and PstA) and a solute-binding protein (PstS).</text>
</comment>
<dbReference type="SUPFAM" id="SSF53850">
    <property type="entry name" value="Periplasmic binding protein-like II"/>
    <property type="match status" value="1"/>
</dbReference>
<dbReference type="Gene3D" id="3.40.190.10">
    <property type="entry name" value="Periplasmic binding protein-like II"/>
    <property type="match status" value="2"/>
</dbReference>
<name>A0ABT9CLP5_9BACL</name>
<keyword evidence="5" id="KW-0813">Transport</keyword>
<evidence type="ECO:0000256" key="2">
    <source>
        <dbReference type="ARBA" id="ARBA00004193"/>
    </source>
</evidence>
<keyword evidence="9" id="KW-0472">Membrane</keyword>
<evidence type="ECO:0000256" key="3">
    <source>
        <dbReference type="ARBA" id="ARBA00008725"/>
    </source>
</evidence>
<keyword evidence="7" id="KW-0564">Palmitate</keyword>
<feature type="transmembrane region" description="Helical" evidence="9">
    <location>
        <begin position="162"/>
        <end position="186"/>
    </location>
</feature>
<feature type="domain" description="PBP" evidence="10">
    <location>
        <begin position="231"/>
        <end position="469"/>
    </location>
</feature>
<dbReference type="PANTHER" id="PTHR30570:SF1">
    <property type="entry name" value="PHOSPHATE-BINDING PROTEIN PSTS"/>
    <property type="match status" value="1"/>
</dbReference>
<evidence type="ECO:0000256" key="4">
    <source>
        <dbReference type="ARBA" id="ARBA00011529"/>
    </source>
</evidence>
<evidence type="ECO:0000313" key="12">
    <source>
        <dbReference type="Proteomes" id="UP001240171"/>
    </source>
</evidence>
<gene>
    <name evidence="11" type="ORF">Q5741_20900</name>
</gene>
<feature type="transmembrane region" description="Helical" evidence="9">
    <location>
        <begin position="198"/>
        <end position="219"/>
    </location>
</feature>
<dbReference type="InterPro" id="IPR024370">
    <property type="entry name" value="PBP_domain"/>
</dbReference>
<sequence length="494" mass="55480">MSRGRLRGPANYEQLNDNNQTGRIAIHDYRPMNVFTYLGCTILFGVIYAAFNVIWGFIAASRAQDLLNQMWVSDVGLICMLVLYLYVTLGFFYWTGRRVIHDLEVSPRGLCLCLLPFLLLECAVWSAGILHGKGDGGVWSAAWTLHTLLNYWSYPLTSSVQFYILNMSAVYLVTSLMPMAAVILGVYSLETRSRWRKWLPVIPGMAAVIIVFTFIAAFIPHSSTLSAGRYPKIDGATAAIPFAQSLIREVTGVNKAGAVQQVDFHTTHQAYLNLIHGKVDMIFAAQPSDQELELAAQQGVKLKLIPIGKDAFVFLVHRSNPVDNLSTRQIQRIYEGYIANWKEVGGEDQWIAALQREENSGSQTYMEKRVMSDLAMVKAEPQMQINFMGGLIDTVAAFYRDHNAMGYSFNYYAKEMHRRPEVKVLTIDGVVPDHATIRSGKYPFTAELYAVIREGEEDSSESSRLIRWLTGPEGTRLVESTGFVPVHSGEDEFR</sequence>
<reference evidence="11 12" key="1">
    <citation type="submission" date="2023-07" db="EMBL/GenBank/DDBJ databases">
        <title>Paenibacillus sp. JX-17 nov. isolated from soil.</title>
        <authorList>
            <person name="Wan Y."/>
            <person name="Liu B."/>
        </authorList>
    </citation>
    <scope>NUCLEOTIDE SEQUENCE [LARGE SCALE GENOMIC DNA]</scope>
    <source>
        <strain evidence="11 12">JX-17</strain>
    </source>
</reference>
<protein>
    <submittedName>
        <fullName evidence="11">Substrate-binding domain-containing protein</fullName>
    </submittedName>
</protein>
<dbReference type="PANTHER" id="PTHR30570">
    <property type="entry name" value="PERIPLASMIC PHOSPHATE BINDING COMPONENT OF PHOSPHATE ABC TRANSPORTER"/>
    <property type="match status" value="1"/>
</dbReference>
<evidence type="ECO:0000256" key="7">
    <source>
        <dbReference type="ARBA" id="ARBA00023139"/>
    </source>
</evidence>
<dbReference type="InterPro" id="IPR050811">
    <property type="entry name" value="Phosphate_ABC_transporter"/>
</dbReference>
<feature type="transmembrane region" description="Helical" evidence="9">
    <location>
        <begin position="75"/>
        <end position="96"/>
    </location>
</feature>
<comment type="caution">
    <text evidence="11">The sequence shown here is derived from an EMBL/GenBank/DDBJ whole genome shotgun (WGS) entry which is preliminary data.</text>
</comment>
<dbReference type="Pfam" id="PF12849">
    <property type="entry name" value="PBP_like_2"/>
    <property type="match status" value="1"/>
</dbReference>
<keyword evidence="9" id="KW-1133">Transmembrane helix</keyword>
<evidence type="ECO:0000256" key="1">
    <source>
        <dbReference type="ARBA" id="ARBA00002841"/>
    </source>
</evidence>
<feature type="transmembrane region" description="Helical" evidence="9">
    <location>
        <begin position="108"/>
        <end position="130"/>
    </location>
</feature>
<comment type="subcellular location">
    <subcellularLocation>
        <location evidence="2">Cell membrane</location>
        <topology evidence="2">Lipid-anchor</topology>
    </subcellularLocation>
</comment>
<evidence type="ECO:0000256" key="9">
    <source>
        <dbReference type="SAM" id="Phobius"/>
    </source>
</evidence>
<feature type="transmembrane region" description="Helical" evidence="9">
    <location>
        <begin position="34"/>
        <end position="55"/>
    </location>
</feature>
<evidence type="ECO:0000256" key="5">
    <source>
        <dbReference type="ARBA" id="ARBA00022592"/>
    </source>
</evidence>
<keyword evidence="6" id="KW-0732">Signal</keyword>
<evidence type="ECO:0000313" key="11">
    <source>
        <dbReference type="EMBL" id="MDO7908847.1"/>
    </source>
</evidence>
<keyword evidence="5" id="KW-0592">Phosphate transport</keyword>
<organism evidence="11 12">
    <name type="scientific">Paenibacillus lacisoli</name>
    <dbReference type="NCBI Taxonomy" id="3064525"/>
    <lineage>
        <taxon>Bacteria</taxon>
        <taxon>Bacillati</taxon>
        <taxon>Bacillota</taxon>
        <taxon>Bacilli</taxon>
        <taxon>Bacillales</taxon>
        <taxon>Paenibacillaceae</taxon>
        <taxon>Paenibacillus</taxon>
    </lineage>
</organism>
<comment type="function">
    <text evidence="1">Part of the ABC transporter complex PstSACB involved in phosphate import.</text>
</comment>
<keyword evidence="12" id="KW-1185">Reference proteome</keyword>
<dbReference type="RefSeq" id="WP_305026069.1">
    <property type="nucleotide sequence ID" value="NZ_JAUQTB010000024.1"/>
</dbReference>
<comment type="similarity">
    <text evidence="3">Belongs to the PstS family.</text>
</comment>
<keyword evidence="9" id="KW-0812">Transmembrane</keyword>
<evidence type="ECO:0000256" key="6">
    <source>
        <dbReference type="ARBA" id="ARBA00022729"/>
    </source>
</evidence>
<evidence type="ECO:0000256" key="8">
    <source>
        <dbReference type="ARBA" id="ARBA00023288"/>
    </source>
</evidence>
<keyword evidence="8" id="KW-0449">Lipoprotein</keyword>
<dbReference type="Proteomes" id="UP001240171">
    <property type="component" value="Unassembled WGS sequence"/>
</dbReference>
<evidence type="ECO:0000259" key="10">
    <source>
        <dbReference type="Pfam" id="PF12849"/>
    </source>
</evidence>
<dbReference type="EMBL" id="JAUQTB010000024">
    <property type="protein sequence ID" value="MDO7908847.1"/>
    <property type="molecule type" value="Genomic_DNA"/>
</dbReference>
<accession>A0ABT9CLP5</accession>
<proteinExistence type="inferred from homology"/>